<accession>A0A0K2UMV7</accession>
<proteinExistence type="predicted"/>
<dbReference type="AlphaFoldDB" id="A0A0K2UMV7"/>
<dbReference type="EMBL" id="HACA01022258">
    <property type="protein sequence ID" value="CDW39619.1"/>
    <property type="molecule type" value="Transcribed_RNA"/>
</dbReference>
<name>A0A0K2UMV7_LEPSM</name>
<sequence>MMINTRNNSVLDYFKYKLSTAGTYCIKTLVRCLISCNNNKYTN</sequence>
<protein>
    <submittedName>
        <fullName evidence="1">Uncharacterized protein</fullName>
    </submittedName>
</protein>
<reference evidence="1" key="1">
    <citation type="submission" date="2014-05" db="EMBL/GenBank/DDBJ databases">
        <authorList>
            <person name="Chronopoulou M."/>
        </authorList>
    </citation>
    <scope>NUCLEOTIDE SEQUENCE</scope>
    <source>
        <tissue evidence="1">Whole organism</tissue>
    </source>
</reference>
<organism evidence="1">
    <name type="scientific">Lepeophtheirus salmonis</name>
    <name type="common">Salmon louse</name>
    <name type="synonym">Caligus salmonis</name>
    <dbReference type="NCBI Taxonomy" id="72036"/>
    <lineage>
        <taxon>Eukaryota</taxon>
        <taxon>Metazoa</taxon>
        <taxon>Ecdysozoa</taxon>
        <taxon>Arthropoda</taxon>
        <taxon>Crustacea</taxon>
        <taxon>Multicrustacea</taxon>
        <taxon>Hexanauplia</taxon>
        <taxon>Copepoda</taxon>
        <taxon>Siphonostomatoida</taxon>
        <taxon>Caligidae</taxon>
        <taxon>Lepeophtheirus</taxon>
    </lineage>
</organism>
<evidence type="ECO:0000313" key="1">
    <source>
        <dbReference type="EMBL" id="CDW39619.1"/>
    </source>
</evidence>